<dbReference type="Pfam" id="PF01381">
    <property type="entry name" value="HTH_3"/>
    <property type="match status" value="1"/>
</dbReference>
<organism evidence="2 4">
    <name type="scientific">Acinetobacter baumannii</name>
    <dbReference type="NCBI Taxonomy" id="470"/>
    <lineage>
        <taxon>Bacteria</taxon>
        <taxon>Pseudomonadati</taxon>
        <taxon>Pseudomonadota</taxon>
        <taxon>Gammaproteobacteria</taxon>
        <taxon>Moraxellales</taxon>
        <taxon>Moraxellaceae</taxon>
        <taxon>Acinetobacter</taxon>
        <taxon>Acinetobacter calcoaceticus/baumannii complex</taxon>
    </lineage>
</organism>
<dbReference type="InterPro" id="IPR001387">
    <property type="entry name" value="Cro/C1-type_HTH"/>
</dbReference>
<dbReference type="EMBL" id="CP072270">
    <property type="protein sequence ID" value="QTK44940.1"/>
    <property type="molecule type" value="Genomic_DNA"/>
</dbReference>
<dbReference type="PROSITE" id="PS50943">
    <property type="entry name" value="HTH_CROC1"/>
    <property type="match status" value="1"/>
</dbReference>
<evidence type="ECO:0000313" key="2">
    <source>
        <dbReference type="EMBL" id="OWK64899.1"/>
    </source>
</evidence>
<dbReference type="Gene3D" id="1.10.260.40">
    <property type="entry name" value="lambda repressor-like DNA-binding domains"/>
    <property type="match status" value="1"/>
</dbReference>
<feature type="domain" description="HTH cro/C1-type" evidence="1">
    <location>
        <begin position="28"/>
        <end position="82"/>
    </location>
</feature>
<name>A0A237Z234_ACIBA</name>
<dbReference type="SUPFAM" id="SSF47413">
    <property type="entry name" value="lambda repressor-like DNA-binding domains"/>
    <property type="match status" value="1"/>
</dbReference>
<dbReference type="InterPro" id="IPR010982">
    <property type="entry name" value="Lambda_DNA-bd_dom_sf"/>
</dbReference>
<dbReference type="CDD" id="cd00093">
    <property type="entry name" value="HTH_XRE"/>
    <property type="match status" value="1"/>
</dbReference>
<dbReference type="Proteomes" id="UP000197394">
    <property type="component" value="Unassembled WGS sequence"/>
</dbReference>
<evidence type="ECO:0000313" key="3">
    <source>
        <dbReference type="EMBL" id="QTK44940.1"/>
    </source>
</evidence>
<dbReference type="GO" id="GO:0003677">
    <property type="term" value="F:DNA binding"/>
    <property type="evidence" value="ECO:0007669"/>
    <property type="project" value="InterPro"/>
</dbReference>
<protein>
    <submittedName>
        <fullName evidence="2 3">Transcriptional regulator</fullName>
    </submittedName>
</protein>
<dbReference type="Proteomes" id="UP000664966">
    <property type="component" value="Chromosome"/>
</dbReference>
<evidence type="ECO:0000259" key="1">
    <source>
        <dbReference type="PROSITE" id="PS50943"/>
    </source>
</evidence>
<dbReference type="AlphaFoldDB" id="A0A237Z234"/>
<dbReference type="RefSeq" id="WP_002132644.1">
    <property type="nucleotide sequence ID" value="NZ_AP014649.1"/>
</dbReference>
<reference evidence="2 4" key="1">
    <citation type="submission" date="2017-05" db="EMBL/GenBank/DDBJ databases">
        <title>Draft genome sequence of MDR A. baumannii AB360.</title>
        <authorList>
            <person name="Wareham D.W."/>
            <person name="Bean D.C."/>
        </authorList>
    </citation>
    <scope>NUCLEOTIDE SEQUENCE [LARGE SCALE GENOMIC DNA]</scope>
    <source>
        <strain evidence="2 4">AB360</strain>
    </source>
</reference>
<dbReference type="SMART" id="SM00530">
    <property type="entry name" value="HTH_XRE"/>
    <property type="match status" value="1"/>
</dbReference>
<reference evidence="3" key="2">
    <citation type="submission" date="2021-03" db="EMBL/GenBank/DDBJ databases">
        <title>Complete genome sequencing of Acinetobacter baumannii.</title>
        <authorList>
            <person name="Yadav B."/>
            <person name="Makwana N."/>
            <person name="Kharat A.S."/>
            <person name="Veeraraghavan B."/>
            <person name="Vijayakumar S."/>
            <person name="Priya M."/>
        </authorList>
    </citation>
    <scope>NUCLEOTIDE SEQUENCE</scope>
    <source>
        <strain evidence="3">KSK6</strain>
    </source>
</reference>
<dbReference type="EMBL" id="NGKM01000033">
    <property type="protein sequence ID" value="OWK64899.1"/>
    <property type="molecule type" value="Genomic_DNA"/>
</dbReference>
<accession>A0A237Z234</accession>
<gene>
    <name evidence="2" type="ORF">CBE85_19270</name>
    <name evidence="3" type="ORF">J6E47_07790</name>
</gene>
<evidence type="ECO:0000313" key="4">
    <source>
        <dbReference type="Proteomes" id="UP000197394"/>
    </source>
</evidence>
<sequence>MNNKKVMCKTISNFSAIEVKKIQWASALNALMLHSGKSRSEMAEACNISKGRVTRILSGDSNLTIESICSFANALGYDVDIAFYNSSMTKPYQPWNSGQIEFATFKKVKKILFEERVLTASTPNLNTQVREIAVGSNSHTTWFSATKAQSIEIKEFTFE</sequence>
<proteinExistence type="predicted"/>